<proteinExistence type="predicted"/>
<dbReference type="Proteomes" id="UP000030755">
    <property type="component" value="Unassembled WGS sequence"/>
</dbReference>
<organism evidence="1 2">
    <name type="scientific">Rozella allomycis (strain CSF55)</name>
    <dbReference type="NCBI Taxonomy" id="988480"/>
    <lineage>
        <taxon>Eukaryota</taxon>
        <taxon>Fungi</taxon>
        <taxon>Fungi incertae sedis</taxon>
        <taxon>Cryptomycota</taxon>
        <taxon>Cryptomycota incertae sedis</taxon>
        <taxon>Rozella</taxon>
    </lineage>
</organism>
<sequence>MERINSTTVLNKDLLEELVETRGKGRMTCKGAYRKKELVLRVFGMTRQIDLPKWLSIIKKQVHFLNWAINLSDGEVRPGLQTRLLKIVLTPISLPFLILSTPWASKLRKS</sequence>
<protein>
    <submittedName>
        <fullName evidence="1">Uncharacterized protein</fullName>
    </submittedName>
</protein>
<keyword evidence="2" id="KW-1185">Reference proteome</keyword>
<name>A0A075AXY6_ROZAC</name>
<gene>
    <name evidence="1" type="ORF">O9G_005996</name>
</gene>
<evidence type="ECO:0000313" key="1">
    <source>
        <dbReference type="EMBL" id="EPZ35092.1"/>
    </source>
</evidence>
<reference evidence="1 2" key="1">
    <citation type="journal article" date="2013" name="Curr. Biol.">
        <title>Shared signatures of parasitism and phylogenomics unite Cryptomycota and microsporidia.</title>
        <authorList>
            <person name="James T.Y."/>
            <person name="Pelin A."/>
            <person name="Bonen L."/>
            <person name="Ahrendt S."/>
            <person name="Sain D."/>
            <person name="Corradi N."/>
            <person name="Stajich J.E."/>
        </authorList>
    </citation>
    <scope>NUCLEOTIDE SEQUENCE [LARGE SCALE GENOMIC DNA]</scope>
    <source>
        <strain evidence="1 2">CSF55</strain>
    </source>
</reference>
<evidence type="ECO:0000313" key="2">
    <source>
        <dbReference type="Proteomes" id="UP000030755"/>
    </source>
</evidence>
<accession>A0A075AXY6</accession>
<dbReference type="EMBL" id="KE560879">
    <property type="protein sequence ID" value="EPZ35092.1"/>
    <property type="molecule type" value="Genomic_DNA"/>
</dbReference>
<dbReference type="HOGENOM" id="CLU_2172505_0_0_1"/>
<dbReference type="AlphaFoldDB" id="A0A075AXY6"/>